<dbReference type="InterPro" id="IPR036390">
    <property type="entry name" value="WH_DNA-bd_sf"/>
</dbReference>
<keyword evidence="1" id="KW-0805">Transcription regulation</keyword>
<dbReference type="EMBL" id="BSNL01000001">
    <property type="protein sequence ID" value="GLQ27582.1"/>
    <property type="molecule type" value="Genomic_DNA"/>
</dbReference>
<organism evidence="5 6">
    <name type="scientific">Sulfitobacter pacificus</name>
    <dbReference type="NCBI Taxonomy" id="1499314"/>
    <lineage>
        <taxon>Bacteria</taxon>
        <taxon>Pseudomonadati</taxon>
        <taxon>Pseudomonadota</taxon>
        <taxon>Alphaproteobacteria</taxon>
        <taxon>Rhodobacterales</taxon>
        <taxon>Roseobacteraceae</taxon>
        <taxon>Sulfitobacter</taxon>
    </lineage>
</organism>
<reference evidence="5" key="2">
    <citation type="submission" date="2023-01" db="EMBL/GenBank/DDBJ databases">
        <title>Draft genome sequence of Sulfitobacter pacificus strain NBRC 109915.</title>
        <authorList>
            <person name="Sun Q."/>
            <person name="Mori K."/>
        </authorList>
    </citation>
    <scope>NUCLEOTIDE SEQUENCE</scope>
    <source>
        <strain evidence="5">NBRC 109915</strain>
    </source>
</reference>
<protein>
    <recommendedName>
        <fullName evidence="4">HTH hxlR-type domain-containing protein</fullName>
    </recommendedName>
</protein>
<dbReference type="PROSITE" id="PS51118">
    <property type="entry name" value="HTH_HXLR"/>
    <property type="match status" value="1"/>
</dbReference>
<evidence type="ECO:0000313" key="6">
    <source>
        <dbReference type="Proteomes" id="UP001161388"/>
    </source>
</evidence>
<keyword evidence="6" id="KW-1185">Reference proteome</keyword>
<dbReference type="SUPFAM" id="SSF46785">
    <property type="entry name" value="Winged helix' DNA-binding domain"/>
    <property type="match status" value="1"/>
</dbReference>
<dbReference type="Pfam" id="PF01638">
    <property type="entry name" value="HxlR"/>
    <property type="match status" value="1"/>
</dbReference>
<accession>A0ABQ5VKM8</accession>
<reference evidence="5" key="1">
    <citation type="journal article" date="2014" name="Int. J. Syst. Evol. Microbiol.">
        <title>Complete genome of a new Firmicutes species belonging to the dominant human colonic microbiota ('Ruminococcus bicirculans') reveals two chromosomes and a selective capacity to utilize plant glucans.</title>
        <authorList>
            <consortium name="NISC Comparative Sequencing Program"/>
            <person name="Wegmann U."/>
            <person name="Louis P."/>
            <person name="Goesmann A."/>
            <person name="Henrissat B."/>
            <person name="Duncan S.H."/>
            <person name="Flint H.J."/>
        </authorList>
    </citation>
    <scope>NUCLEOTIDE SEQUENCE</scope>
    <source>
        <strain evidence="5">NBRC 109915</strain>
    </source>
</reference>
<comment type="caution">
    <text evidence="5">The sequence shown here is derived from an EMBL/GenBank/DDBJ whole genome shotgun (WGS) entry which is preliminary data.</text>
</comment>
<dbReference type="InterPro" id="IPR036388">
    <property type="entry name" value="WH-like_DNA-bd_sf"/>
</dbReference>
<dbReference type="Proteomes" id="UP001161388">
    <property type="component" value="Unassembled WGS sequence"/>
</dbReference>
<dbReference type="Gene3D" id="1.10.10.10">
    <property type="entry name" value="Winged helix-like DNA-binding domain superfamily/Winged helix DNA-binding domain"/>
    <property type="match status" value="1"/>
</dbReference>
<evidence type="ECO:0000259" key="4">
    <source>
        <dbReference type="PROSITE" id="PS51118"/>
    </source>
</evidence>
<dbReference type="PANTHER" id="PTHR33204">
    <property type="entry name" value="TRANSCRIPTIONAL REGULATOR, MARR FAMILY"/>
    <property type="match status" value="1"/>
</dbReference>
<keyword evidence="2" id="KW-0238">DNA-binding</keyword>
<feature type="domain" description="HTH hxlR-type" evidence="4">
    <location>
        <begin position="1"/>
        <end position="74"/>
    </location>
</feature>
<gene>
    <name evidence="5" type="ORF">GCM10007927_23850</name>
</gene>
<evidence type="ECO:0000256" key="2">
    <source>
        <dbReference type="ARBA" id="ARBA00023125"/>
    </source>
</evidence>
<name>A0ABQ5VKM8_9RHOB</name>
<sequence>MRFADMQADIGVPRSILTSRLSKLVEAGLLERFEYREDGARARQAYRLTERGRQLGVVFLAMKQWWDDGDDQAPTVEFVPKSAEEPVKVIITDSSGQEIELADLRVRLD</sequence>
<evidence type="ECO:0000256" key="1">
    <source>
        <dbReference type="ARBA" id="ARBA00023015"/>
    </source>
</evidence>
<evidence type="ECO:0000256" key="3">
    <source>
        <dbReference type="ARBA" id="ARBA00023163"/>
    </source>
</evidence>
<proteinExistence type="predicted"/>
<dbReference type="PANTHER" id="PTHR33204:SF18">
    <property type="entry name" value="TRANSCRIPTIONAL REGULATORY PROTEIN"/>
    <property type="match status" value="1"/>
</dbReference>
<evidence type="ECO:0000313" key="5">
    <source>
        <dbReference type="EMBL" id="GLQ27582.1"/>
    </source>
</evidence>
<dbReference type="InterPro" id="IPR002577">
    <property type="entry name" value="HTH_HxlR"/>
</dbReference>
<keyword evidence="3" id="KW-0804">Transcription</keyword>